<reference evidence="4 5" key="1">
    <citation type="submission" date="2016-03" db="EMBL/GenBank/DDBJ databases">
        <authorList>
            <person name="Ploux O."/>
        </authorList>
    </citation>
    <scope>NUCLEOTIDE SEQUENCE [LARGE SCALE GENOMIC DNA]</scope>
    <source>
        <strain evidence="4 5">BER2</strain>
    </source>
</reference>
<dbReference type="SUPFAM" id="SSF52172">
    <property type="entry name" value="CheY-like"/>
    <property type="match status" value="1"/>
</dbReference>
<sequence>MSAKKVLIIEDAKDLLMLYKRYLQSSDIEIATATSAHQALDYLANNTPDLIVMDLTFPDMSTMDFYEKLAAIPEIDSVKKILVSGRDDLSTWLDVFNAEEGLRKPVERAAITKAVSDSLNKTL</sequence>
<gene>
    <name evidence="4" type="ORF">AZI85_06405</name>
</gene>
<feature type="domain" description="Response regulatory" evidence="3">
    <location>
        <begin position="5"/>
        <end position="119"/>
    </location>
</feature>
<dbReference type="GO" id="GO:0000160">
    <property type="term" value="P:phosphorelay signal transduction system"/>
    <property type="evidence" value="ECO:0007669"/>
    <property type="project" value="InterPro"/>
</dbReference>
<proteinExistence type="predicted"/>
<dbReference type="EMBL" id="LUKF01000016">
    <property type="protein sequence ID" value="KYG61846.1"/>
    <property type="molecule type" value="Genomic_DNA"/>
</dbReference>
<dbReference type="InterPro" id="IPR001789">
    <property type="entry name" value="Sig_transdc_resp-reg_receiver"/>
</dbReference>
<dbReference type="PROSITE" id="PS50110">
    <property type="entry name" value="RESPONSE_REGULATORY"/>
    <property type="match status" value="1"/>
</dbReference>
<name>A0A150WFN6_BDEBC</name>
<dbReference type="SMART" id="SM00448">
    <property type="entry name" value="REC"/>
    <property type="match status" value="1"/>
</dbReference>
<dbReference type="Pfam" id="PF00072">
    <property type="entry name" value="Response_reg"/>
    <property type="match status" value="1"/>
</dbReference>
<dbReference type="Proteomes" id="UP000075391">
    <property type="component" value="Unassembled WGS sequence"/>
</dbReference>
<dbReference type="InterPro" id="IPR011006">
    <property type="entry name" value="CheY-like_superfamily"/>
</dbReference>
<evidence type="ECO:0000256" key="1">
    <source>
        <dbReference type="ARBA" id="ARBA00022553"/>
    </source>
</evidence>
<dbReference type="CDD" id="cd00156">
    <property type="entry name" value="REC"/>
    <property type="match status" value="1"/>
</dbReference>
<dbReference type="AlphaFoldDB" id="A0A150WFN6"/>
<protein>
    <recommendedName>
        <fullName evidence="3">Response regulatory domain-containing protein</fullName>
    </recommendedName>
</protein>
<organism evidence="4 5">
    <name type="scientific">Bdellovibrio bacteriovorus</name>
    <dbReference type="NCBI Taxonomy" id="959"/>
    <lineage>
        <taxon>Bacteria</taxon>
        <taxon>Pseudomonadati</taxon>
        <taxon>Bdellovibrionota</taxon>
        <taxon>Bdellovibrionia</taxon>
        <taxon>Bdellovibrionales</taxon>
        <taxon>Pseudobdellovibrionaceae</taxon>
        <taxon>Bdellovibrio</taxon>
    </lineage>
</organism>
<evidence type="ECO:0000256" key="2">
    <source>
        <dbReference type="PROSITE-ProRule" id="PRU00169"/>
    </source>
</evidence>
<dbReference type="InterPro" id="IPR050595">
    <property type="entry name" value="Bact_response_regulator"/>
</dbReference>
<accession>A0A150WFN6</accession>
<feature type="modified residue" description="4-aspartylphosphate" evidence="2">
    <location>
        <position position="54"/>
    </location>
</feature>
<dbReference type="RefSeq" id="WP_063243993.1">
    <property type="nucleotide sequence ID" value="NZ_LUKF01000016.1"/>
</dbReference>
<evidence type="ECO:0000313" key="5">
    <source>
        <dbReference type="Proteomes" id="UP000075391"/>
    </source>
</evidence>
<evidence type="ECO:0000259" key="3">
    <source>
        <dbReference type="PROSITE" id="PS50110"/>
    </source>
</evidence>
<keyword evidence="1 2" id="KW-0597">Phosphoprotein</keyword>
<dbReference type="PANTHER" id="PTHR44591:SF3">
    <property type="entry name" value="RESPONSE REGULATORY DOMAIN-CONTAINING PROTEIN"/>
    <property type="match status" value="1"/>
</dbReference>
<comment type="caution">
    <text evidence="4">The sequence shown here is derived from an EMBL/GenBank/DDBJ whole genome shotgun (WGS) entry which is preliminary data.</text>
</comment>
<evidence type="ECO:0000313" key="4">
    <source>
        <dbReference type="EMBL" id="KYG61846.1"/>
    </source>
</evidence>
<dbReference type="PANTHER" id="PTHR44591">
    <property type="entry name" value="STRESS RESPONSE REGULATOR PROTEIN 1"/>
    <property type="match status" value="1"/>
</dbReference>
<dbReference type="Gene3D" id="3.40.50.2300">
    <property type="match status" value="1"/>
</dbReference>